<keyword evidence="4" id="KW-1185">Reference proteome</keyword>
<feature type="region of interest" description="Disordered" evidence="1">
    <location>
        <begin position="1"/>
        <end position="24"/>
    </location>
</feature>
<dbReference type="InterPro" id="IPR044929">
    <property type="entry name" value="DNA/RNA_non-sp_Endonuclease_sf"/>
</dbReference>
<accession>A0ABU9Y631</accession>
<feature type="non-terminal residue" evidence="3">
    <location>
        <position position="1"/>
    </location>
</feature>
<feature type="compositionally biased region" description="Polar residues" evidence="1">
    <location>
        <begin position="1"/>
        <end position="13"/>
    </location>
</feature>
<keyword evidence="3" id="KW-0540">Nuclease</keyword>
<dbReference type="SUPFAM" id="SSF54060">
    <property type="entry name" value="His-Me finger endonucleases"/>
    <property type="match status" value="1"/>
</dbReference>
<proteinExistence type="predicted"/>
<protein>
    <submittedName>
        <fullName evidence="3">DNA/RNA non-specific endonuclease</fullName>
    </submittedName>
</protein>
<evidence type="ECO:0000256" key="1">
    <source>
        <dbReference type="SAM" id="MobiDB-lite"/>
    </source>
</evidence>
<dbReference type="InterPro" id="IPR001604">
    <property type="entry name" value="Endo_G_ENPP1-like_dom"/>
</dbReference>
<organism evidence="3 4">
    <name type="scientific">Sphingomonas oligophenolica</name>
    <dbReference type="NCBI Taxonomy" id="301154"/>
    <lineage>
        <taxon>Bacteria</taxon>
        <taxon>Pseudomonadati</taxon>
        <taxon>Pseudomonadota</taxon>
        <taxon>Alphaproteobacteria</taxon>
        <taxon>Sphingomonadales</taxon>
        <taxon>Sphingomonadaceae</taxon>
        <taxon>Sphingomonas</taxon>
    </lineage>
</organism>
<name>A0ABU9Y631_9SPHN</name>
<evidence type="ECO:0000259" key="2">
    <source>
        <dbReference type="Pfam" id="PF01223"/>
    </source>
</evidence>
<gene>
    <name evidence="3" type="ORF">ABC974_16670</name>
</gene>
<dbReference type="EMBL" id="JBDIME010000016">
    <property type="protein sequence ID" value="MEN2791270.1"/>
    <property type="molecule type" value="Genomic_DNA"/>
</dbReference>
<evidence type="ECO:0000313" key="3">
    <source>
        <dbReference type="EMBL" id="MEN2791270.1"/>
    </source>
</evidence>
<evidence type="ECO:0000313" key="4">
    <source>
        <dbReference type="Proteomes" id="UP001419910"/>
    </source>
</evidence>
<dbReference type="InterPro" id="IPR044925">
    <property type="entry name" value="His-Me_finger_sf"/>
</dbReference>
<dbReference type="Pfam" id="PF01223">
    <property type="entry name" value="Endonuclease_NS"/>
    <property type="match status" value="1"/>
</dbReference>
<dbReference type="Gene3D" id="3.40.570.10">
    <property type="entry name" value="Extracellular Endonuclease, subunit A"/>
    <property type="match status" value="1"/>
</dbReference>
<keyword evidence="3" id="KW-0255">Endonuclease</keyword>
<keyword evidence="3" id="KW-0378">Hydrolase</keyword>
<comment type="caution">
    <text evidence="3">The sequence shown here is derived from an EMBL/GenBank/DDBJ whole genome shotgun (WGS) entry which is preliminary data.</text>
</comment>
<sequence length="189" mass="20595">RSLQCPPTRQSGGRSEHGSLLSGNCAPPGSALSGNQHYILDSARTKGFQACVFTGPVLRGPDDDPVEPDLAPGEELVIDGATVPMEFWKLVVTRNENGSDIHATAYLLSQGELIRKLLDKRSERESLEGFVLGEYRTFQLKIADLASVTEYDFSHYASKDPLARISADEGLDDQQPIVLPLESLADIKL</sequence>
<dbReference type="GO" id="GO:0004519">
    <property type="term" value="F:endonuclease activity"/>
    <property type="evidence" value="ECO:0007669"/>
    <property type="project" value="UniProtKB-KW"/>
</dbReference>
<reference evidence="3 4" key="1">
    <citation type="submission" date="2024-05" db="EMBL/GenBank/DDBJ databases">
        <authorList>
            <person name="Liu Q."/>
            <person name="Xin Y.-H."/>
        </authorList>
    </citation>
    <scope>NUCLEOTIDE SEQUENCE [LARGE SCALE GENOMIC DNA]</scope>
    <source>
        <strain evidence="3 4">CGMCC 1.10181</strain>
    </source>
</reference>
<feature type="domain" description="DNA/RNA non-specific endonuclease/pyrophosphatase/phosphodiesterase" evidence="2">
    <location>
        <begin position="38"/>
        <end position="157"/>
    </location>
</feature>
<dbReference type="Proteomes" id="UP001419910">
    <property type="component" value="Unassembled WGS sequence"/>
</dbReference>